<dbReference type="SUPFAM" id="SSF103190">
    <property type="entry name" value="Sensory domain-like"/>
    <property type="match status" value="1"/>
</dbReference>
<reference evidence="4 5" key="1">
    <citation type="submission" date="2018-03" db="EMBL/GenBank/DDBJ databases">
        <title>Genome sequence of Clostridium luticellarii DSM 29923.</title>
        <authorList>
            <person name="Poehlein A."/>
            <person name="Daniel R."/>
        </authorList>
    </citation>
    <scope>NUCLEOTIDE SEQUENCE [LARGE SCALE GENOMIC DNA]</scope>
    <source>
        <strain evidence="4 5">DSM 29923</strain>
    </source>
</reference>
<evidence type="ECO:0000313" key="5">
    <source>
        <dbReference type="Proteomes" id="UP000237798"/>
    </source>
</evidence>
<dbReference type="SMART" id="SM00283">
    <property type="entry name" value="MA"/>
    <property type="match status" value="1"/>
</dbReference>
<dbReference type="GO" id="GO:0016020">
    <property type="term" value="C:membrane"/>
    <property type="evidence" value="ECO:0007669"/>
    <property type="project" value="InterPro"/>
</dbReference>
<dbReference type="PANTHER" id="PTHR32089:SF112">
    <property type="entry name" value="LYSOZYME-LIKE PROTEIN-RELATED"/>
    <property type="match status" value="1"/>
</dbReference>
<name>A0A2T0BPS1_9CLOT</name>
<dbReference type="Pfam" id="PF00015">
    <property type="entry name" value="MCPsignal"/>
    <property type="match status" value="1"/>
</dbReference>
<comment type="caution">
    <text evidence="4">The sequence shown here is derived from an EMBL/GenBank/DDBJ whole genome shotgun (WGS) entry which is preliminary data.</text>
</comment>
<feature type="domain" description="Methyl-accepting transducer" evidence="3">
    <location>
        <begin position="128"/>
        <end position="273"/>
    </location>
</feature>
<dbReference type="Gene3D" id="1.10.287.950">
    <property type="entry name" value="Methyl-accepting chemotaxis protein"/>
    <property type="match status" value="1"/>
</dbReference>
<sequence length="273" mass="29731">MSEEILEPFLQVMPVLKEILQEDVFAAVADTSKFLYYRPGDNIDAKIKVGSKVPVEDLLYKTLKEGKGYSAVVPKEIFGTPFRGVTYPVKNSDGDVIGAVGVGRSLDKQMKLEESADTLFSGLEETGAGIEEINSGSEKMNQMICNMSEITRQAEKQIEESNEIISMIQNIASQSNLLGLNAAIEAARSGEQGKGFAVVASEMRKLAQLSGESSKKVSRALSEISNNIKNIFETVNQVKSVSEKQVTSMKEITSTLEEITASAQTMTEISKVE</sequence>
<keyword evidence="5" id="KW-1185">Reference proteome</keyword>
<dbReference type="InterPro" id="IPR004089">
    <property type="entry name" value="MCPsignal_dom"/>
</dbReference>
<protein>
    <submittedName>
        <fullName evidence="4">Putative sensory transducer protein YfmS</fullName>
    </submittedName>
</protein>
<accession>A0A2T0BPS1</accession>
<dbReference type="OrthoDB" id="9807021at2"/>
<evidence type="ECO:0000256" key="2">
    <source>
        <dbReference type="PROSITE-ProRule" id="PRU00284"/>
    </source>
</evidence>
<dbReference type="RefSeq" id="WP_158255882.1">
    <property type="nucleotide sequence ID" value="NZ_PVXP01000010.1"/>
</dbReference>
<keyword evidence="1 2" id="KW-0807">Transducer</keyword>
<dbReference type="EMBL" id="PVXP01000010">
    <property type="protein sequence ID" value="PRR85881.1"/>
    <property type="molecule type" value="Genomic_DNA"/>
</dbReference>
<dbReference type="GO" id="GO:0007165">
    <property type="term" value="P:signal transduction"/>
    <property type="evidence" value="ECO:0007669"/>
    <property type="project" value="UniProtKB-KW"/>
</dbReference>
<dbReference type="Proteomes" id="UP000237798">
    <property type="component" value="Unassembled WGS sequence"/>
</dbReference>
<dbReference type="SUPFAM" id="SSF58104">
    <property type="entry name" value="Methyl-accepting chemotaxis protein (MCP) signaling domain"/>
    <property type="match status" value="1"/>
</dbReference>
<dbReference type="InterPro" id="IPR029151">
    <property type="entry name" value="Sensor-like_sf"/>
</dbReference>
<dbReference type="AlphaFoldDB" id="A0A2T0BPS1"/>
<proteinExistence type="predicted"/>
<evidence type="ECO:0000313" key="4">
    <source>
        <dbReference type="EMBL" id="PRR85881.1"/>
    </source>
</evidence>
<dbReference type="PANTHER" id="PTHR32089">
    <property type="entry name" value="METHYL-ACCEPTING CHEMOTAXIS PROTEIN MCPB"/>
    <property type="match status" value="1"/>
</dbReference>
<organism evidence="4 5">
    <name type="scientific">Clostridium luticellarii</name>
    <dbReference type="NCBI Taxonomy" id="1691940"/>
    <lineage>
        <taxon>Bacteria</taxon>
        <taxon>Bacillati</taxon>
        <taxon>Bacillota</taxon>
        <taxon>Clostridia</taxon>
        <taxon>Eubacteriales</taxon>
        <taxon>Clostridiaceae</taxon>
        <taxon>Clostridium</taxon>
    </lineage>
</organism>
<evidence type="ECO:0000259" key="3">
    <source>
        <dbReference type="PROSITE" id="PS50111"/>
    </source>
</evidence>
<gene>
    <name evidence="4" type="primary">yfmS_1</name>
    <name evidence="4" type="ORF">CLLU_10850</name>
</gene>
<evidence type="ECO:0000256" key="1">
    <source>
        <dbReference type="ARBA" id="ARBA00023224"/>
    </source>
</evidence>
<dbReference type="PROSITE" id="PS50111">
    <property type="entry name" value="CHEMOTAXIS_TRANSDUC_2"/>
    <property type="match status" value="1"/>
</dbReference>